<protein>
    <submittedName>
        <fullName evidence="1">Uncharacterized protein</fullName>
    </submittedName>
</protein>
<sequence>GRWKKENGVVLCPRQWKAEEEKECWLWQRKTGLRSFWSLVSAFFNPDPGSFAHRRIRDPEINSDFQDNTLRA</sequence>
<comment type="caution">
    <text evidence="1">The sequence shown here is derived from an EMBL/GenBank/DDBJ whole genome shotgun (WGS) entry which is preliminary data.</text>
</comment>
<gene>
    <name evidence="1" type="ORF">Tci_698192</name>
</gene>
<proteinExistence type="predicted"/>
<evidence type="ECO:0000313" key="1">
    <source>
        <dbReference type="EMBL" id="GFB26221.1"/>
    </source>
</evidence>
<feature type="non-terminal residue" evidence="1">
    <location>
        <position position="72"/>
    </location>
</feature>
<accession>A0A699LBJ7</accession>
<reference evidence="1" key="1">
    <citation type="journal article" date="2019" name="Sci. Rep.">
        <title>Draft genome of Tanacetum cinerariifolium, the natural source of mosquito coil.</title>
        <authorList>
            <person name="Yamashiro T."/>
            <person name="Shiraishi A."/>
            <person name="Satake H."/>
            <person name="Nakayama K."/>
        </authorList>
    </citation>
    <scope>NUCLEOTIDE SEQUENCE</scope>
</reference>
<feature type="non-terminal residue" evidence="1">
    <location>
        <position position="1"/>
    </location>
</feature>
<dbReference type="EMBL" id="BKCJ010587950">
    <property type="protein sequence ID" value="GFB26221.1"/>
    <property type="molecule type" value="Genomic_DNA"/>
</dbReference>
<organism evidence="1">
    <name type="scientific">Tanacetum cinerariifolium</name>
    <name type="common">Dalmatian daisy</name>
    <name type="synonym">Chrysanthemum cinerariifolium</name>
    <dbReference type="NCBI Taxonomy" id="118510"/>
    <lineage>
        <taxon>Eukaryota</taxon>
        <taxon>Viridiplantae</taxon>
        <taxon>Streptophyta</taxon>
        <taxon>Embryophyta</taxon>
        <taxon>Tracheophyta</taxon>
        <taxon>Spermatophyta</taxon>
        <taxon>Magnoliopsida</taxon>
        <taxon>eudicotyledons</taxon>
        <taxon>Gunneridae</taxon>
        <taxon>Pentapetalae</taxon>
        <taxon>asterids</taxon>
        <taxon>campanulids</taxon>
        <taxon>Asterales</taxon>
        <taxon>Asteraceae</taxon>
        <taxon>Asteroideae</taxon>
        <taxon>Anthemideae</taxon>
        <taxon>Anthemidinae</taxon>
        <taxon>Tanacetum</taxon>
    </lineage>
</organism>
<name>A0A699LBJ7_TANCI</name>
<dbReference type="AlphaFoldDB" id="A0A699LBJ7"/>